<dbReference type="SUPFAM" id="SSF52058">
    <property type="entry name" value="L domain-like"/>
    <property type="match status" value="1"/>
</dbReference>
<dbReference type="Gene3D" id="3.80.10.10">
    <property type="entry name" value="Ribonuclease Inhibitor"/>
    <property type="match status" value="1"/>
</dbReference>
<keyword evidence="3" id="KW-0611">Plant defense</keyword>
<dbReference type="GO" id="GO:0043531">
    <property type="term" value="F:ADP binding"/>
    <property type="evidence" value="ECO:0007669"/>
    <property type="project" value="InterPro"/>
</dbReference>
<dbReference type="Pfam" id="PF23559">
    <property type="entry name" value="WHD_DRP"/>
    <property type="match status" value="1"/>
</dbReference>
<dbReference type="PRINTS" id="PR00364">
    <property type="entry name" value="DISEASERSIST"/>
</dbReference>
<dbReference type="Gene3D" id="1.10.10.10">
    <property type="entry name" value="Winged helix-like DNA-binding domain superfamily/Winged helix DNA-binding domain"/>
    <property type="match status" value="1"/>
</dbReference>
<dbReference type="InterPro" id="IPR055414">
    <property type="entry name" value="LRR_R13L4/SHOC2-like"/>
</dbReference>
<dbReference type="InterPro" id="IPR038005">
    <property type="entry name" value="RX-like_CC"/>
</dbReference>
<evidence type="ECO:0000259" key="4">
    <source>
        <dbReference type="Pfam" id="PF00931"/>
    </source>
</evidence>
<name>A0A2N9IEI1_FAGSY</name>
<organism evidence="8">
    <name type="scientific">Fagus sylvatica</name>
    <name type="common">Beechnut</name>
    <dbReference type="NCBI Taxonomy" id="28930"/>
    <lineage>
        <taxon>Eukaryota</taxon>
        <taxon>Viridiplantae</taxon>
        <taxon>Streptophyta</taxon>
        <taxon>Embryophyta</taxon>
        <taxon>Tracheophyta</taxon>
        <taxon>Spermatophyta</taxon>
        <taxon>Magnoliopsida</taxon>
        <taxon>eudicotyledons</taxon>
        <taxon>Gunneridae</taxon>
        <taxon>Pentapetalae</taxon>
        <taxon>rosids</taxon>
        <taxon>fabids</taxon>
        <taxon>Fagales</taxon>
        <taxon>Fagaceae</taxon>
        <taxon>Fagus</taxon>
    </lineage>
</organism>
<dbReference type="Gene3D" id="1.20.5.4130">
    <property type="match status" value="1"/>
</dbReference>
<feature type="domain" description="Disease resistance R13L4/SHOC-2-like LRR" evidence="7">
    <location>
        <begin position="567"/>
        <end position="876"/>
    </location>
</feature>
<feature type="domain" description="NB-ARC" evidence="4">
    <location>
        <begin position="168"/>
        <end position="346"/>
    </location>
</feature>
<reference evidence="8" key="1">
    <citation type="submission" date="2018-02" db="EMBL/GenBank/DDBJ databases">
        <authorList>
            <person name="Cohen D.B."/>
            <person name="Kent A.D."/>
        </authorList>
    </citation>
    <scope>NUCLEOTIDE SEQUENCE</scope>
</reference>
<dbReference type="InterPro" id="IPR042197">
    <property type="entry name" value="Apaf_helical"/>
</dbReference>
<sequence length="931" mass="106413">MAESAVRLLIQNLIPLLTQEATLLEGIHDKVASIKGELEIIQSFLKDADAKAEIGHMSNVEKTWVKQVREEAYQIEDLVDEYILHLAKGSHGQRRFFHLLLKAFRSTIKLKARHVIACKIQDINNNLKEKREMAVRYCFNTIEQGGPTWHDPRVASLFIEEAEVVGIESHREKLINWLVEGQSNRMVFSVVGMGGLGKTTLVKKVYDNEKVAAHFDCRAWITVSQSYKMEELLRDIIKQFYKARKEFVPVEIHTMKETPLMEQLKLYLHEHRYVVIFDDIWDTGFWEHIKYAFPKNDKGNRIIITTRSKDVAPSKNESPYYYVYTLPPLPLEKALELFYQKVFQSEQGQCPLDLVDLSCLIVARCGGLPLAIVAIGGLLSTKAKVVSEWCHVLDSLSSEFETNPRLISITKILSFSYHDLPYNLKACFLYFGMFPKDYSINCARLTRLWIAEGFVNDKKWKKLEDVAHDYLNELIHRSLVQVAYVDFVGKVRTCQVHDVMREVIVSRSEELSFCHVSIKNCSSSNGVGRRLSIQNNVDTPLKGITSSQTRSILMLGVDKVPTSFLTTCFANFKLMKMMDFEDAPIDYIPKEVGNLFHLRYLSLRDTKVRILPKSIGKLHNLKTLDLKRSLISELPAEISGLRKLRYLAGYNLSYDNEYSIDFRGAIKVHSGIGCLQSLQKLFRIEANNVALIEELGSLRQLRKLEISKLKKEDGIALCTTLEKTTQLRSLSIRATSEAEVLGLQSVSSPPSLLQSLYLFGKLETLPKWIPTLKSVAAIGLTWSRLMDDPLNVLQALPNLMYLRLFEGYGGEKLHIERGGFQKLKYLGLRNLRGLNKLIIDEGALPLLEKLLIGPSSQLKEVPSGIHHLKSLKNLEFIEMPNEFVLSLQPKEGPDFWKVKHIPLVDFWYRTKGENYKGYDLGDLELLERLQS</sequence>
<evidence type="ECO:0000256" key="1">
    <source>
        <dbReference type="ARBA" id="ARBA00022737"/>
    </source>
</evidence>
<protein>
    <submittedName>
        <fullName evidence="8">Uncharacterized protein</fullName>
    </submittedName>
</protein>
<evidence type="ECO:0000313" key="8">
    <source>
        <dbReference type="EMBL" id="SPD22331.1"/>
    </source>
</evidence>
<evidence type="ECO:0000256" key="3">
    <source>
        <dbReference type="ARBA" id="ARBA00022821"/>
    </source>
</evidence>
<dbReference type="InterPro" id="IPR027417">
    <property type="entry name" value="P-loop_NTPase"/>
</dbReference>
<dbReference type="PANTHER" id="PTHR23155">
    <property type="entry name" value="DISEASE RESISTANCE PROTEIN RP"/>
    <property type="match status" value="1"/>
</dbReference>
<evidence type="ECO:0000259" key="6">
    <source>
        <dbReference type="Pfam" id="PF23559"/>
    </source>
</evidence>
<dbReference type="InterPro" id="IPR058922">
    <property type="entry name" value="WHD_DRP"/>
</dbReference>
<dbReference type="InterPro" id="IPR036388">
    <property type="entry name" value="WH-like_DNA-bd_sf"/>
</dbReference>
<dbReference type="InterPro" id="IPR041118">
    <property type="entry name" value="Rx_N"/>
</dbReference>
<evidence type="ECO:0000256" key="2">
    <source>
        <dbReference type="ARBA" id="ARBA00022741"/>
    </source>
</evidence>
<dbReference type="InterPro" id="IPR044974">
    <property type="entry name" value="Disease_R_plants"/>
</dbReference>
<gene>
    <name evidence="8" type="ORF">FSB_LOCUS50213</name>
</gene>
<dbReference type="EMBL" id="OIVN01005412">
    <property type="protein sequence ID" value="SPD22331.1"/>
    <property type="molecule type" value="Genomic_DNA"/>
</dbReference>
<dbReference type="SUPFAM" id="SSF52540">
    <property type="entry name" value="P-loop containing nucleoside triphosphate hydrolases"/>
    <property type="match status" value="1"/>
</dbReference>
<dbReference type="Pfam" id="PF00931">
    <property type="entry name" value="NB-ARC"/>
    <property type="match status" value="1"/>
</dbReference>
<dbReference type="Gene3D" id="3.40.50.300">
    <property type="entry name" value="P-loop containing nucleotide triphosphate hydrolases"/>
    <property type="match status" value="1"/>
</dbReference>
<dbReference type="InterPro" id="IPR032675">
    <property type="entry name" value="LRR_dom_sf"/>
</dbReference>
<evidence type="ECO:0000259" key="5">
    <source>
        <dbReference type="Pfam" id="PF18052"/>
    </source>
</evidence>
<dbReference type="InterPro" id="IPR002182">
    <property type="entry name" value="NB-ARC"/>
</dbReference>
<proteinExistence type="predicted"/>
<keyword evidence="2" id="KW-0547">Nucleotide-binding</keyword>
<feature type="domain" description="Disease resistance protein winged helix" evidence="6">
    <location>
        <begin position="433"/>
        <end position="504"/>
    </location>
</feature>
<dbReference type="FunFam" id="1.10.10.10:FF:000322">
    <property type="entry name" value="Probable disease resistance protein At1g63360"/>
    <property type="match status" value="1"/>
</dbReference>
<dbReference type="GO" id="GO:0098542">
    <property type="term" value="P:defense response to other organism"/>
    <property type="evidence" value="ECO:0007669"/>
    <property type="project" value="TreeGrafter"/>
</dbReference>
<dbReference type="CDD" id="cd14798">
    <property type="entry name" value="RX-CC_like"/>
    <property type="match status" value="1"/>
</dbReference>
<dbReference type="Pfam" id="PF18052">
    <property type="entry name" value="Rx_N"/>
    <property type="match status" value="1"/>
</dbReference>
<dbReference type="FunFam" id="3.40.50.300:FF:001091">
    <property type="entry name" value="Probable disease resistance protein At1g61300"/>
    <property type="match status" value="1"/>
</dbReference>
<accession>A0A2N9IEI1</accession>
<evidence type="ECO:0000259" key="7">
    <source>
        <dbReference type="Pfam" id="PF23598"/>
    </source>
</evidence>
<feature type="domain" description="Disease resistance N-terminal" evidence="5">
    <location>
        <begin position="5"/>
        <end position="95"/>
    </location>
</feature>
<keyword evidence="1" id="KW-0677">Repeat</keyword>
<dbReference type="Gene3D" id="1.10.8.430">
    <property type="entry name" value="Helical domain of apoptotic protease-activating factors"/>
    <property type="match status" value="1"/>
</dbReference>
<dbReference type="PANTHER" id="PTHR23155:SF1205">
    <property type="entry name" value="DISEASE RESISTANCE PROTEIN RPM1"/>
    <property type="match status" value="1"/>
</dbReference>
<dbReference type="AlphaFoldDB" id="A0A2N9IEI1"/>
<dbReference type="Pfam" id="PF23598">
    <property type="entry name" value="LRR_14"/>
    <property type="match status" value="1"/>
</dbReference>